<dbReference type="RefSeq" id="WP_093995994.1">
    <property type="nucleotide sequence ID" value="NZ_FXYD01000002.1"/>
</dbReference>
<evidence type="ECO:0000256" key="2">
    <source>
        <dbReference type="ARBA" id="ARBA00022475"/>
    </source>
</evidence>
<organism evidence="7 8">
    <name type="scientific">Octadecabacter ascidiaceicola</name>
    <dbReference type="NCBI Taxonomy" id="1655543"/>
    <lineage>
        <taxon>Bacteria</taxon>
        <taxon>Pseudomonadati</taxon>
        <taxon>Pseudomonadota</taxon>
        <taxon>Alphaproteobacteria</taxon>
        <taxon>Rhodobacterales</taxon>
        <taxon>Roseobacteraceae</taxon>
        <taxon>Octadecabacter</taxon>
    </lineage>
</organism>
<feature type="transmembrane region" description="Helical" evidence="6">
    <location>
        <begin position="44"/>
        <end position="62"/>
    </location>
</feature>
<keyword evidence="8" id="KW-1185">Reference proteome</keyword>
<keyword evidence="4 6" id="KW-1133">Transmembrane helix</keyword>
<keyword evidence="5 6" id="KW-0472">Membrane</keyword>
<dbReference type="EMBL" id="FXYD01000002">
    <property type="protein sequence ID" value="SMX37873.1"/>
    <property type="molecule type" value="Genomic_DNA"/>
</dbReference>
<dbReference type="GO" id="GO:0015171">
    <property type="term" value="F:amino acid transmembrane transporter activity"/>
    <property type="evidence" value="ECO:0007669"/>
    <property type="project" value="TreeGrafter"/>
</dbReference>
<dbReference type="PANTHER" id="PTHR30086">
    <property type="entry name" value="ARGININE EXPORTER PROTEIN ARGO"/>
    <property type="match status" value="1"/>
</dbReference>
<name>A0A238K521_9RHOB</name>
<evidence type="ECO:0000256" key="6">
    <source>
        <dbReference type="SAM" id="Phobius"/>
    </source>
</evidence>
<protein>
    <submittedName>
        <fullName evidence="7">Cysteine/O-acetylserine efflux protein</fullName>
    </submittedName>
</protein>
<dbReference type="PANTHER" id="PTHR30086:SF20">
    <property type="entry name" value="ARGININE EXPORTER PROTEIN ARGO-RELATED"/>
    <property type="match status" value="1"/>
</dbReference>
<evidence type="ECO:0000256" key="5">
    <source>
        <dbReference type="ARBA" id="ARBA00023136"/>
    </source>
</evidence>
<accession>A0A238K521</accession>
<dbReference type="InterPro" id="IPR001123">
    <property type="entry name" value="LeuE-type"/>
</dbReference>
<dbReference type="Pfam" id="PF01810">
    <property type="entry name" value="LysE"/>
    <property type="match status" value="1"/>
</dbReference>
<sequence>MSSDVFLTLITFAFVGTVTPGPNNAMLMASGANFGLRRTIPHMMGITLGFPIMIVLVGFGLMQIFDAFPVVDRTLKVVSIAYLLWLAYKIATAAPKLPDVPKTGGKPLTFLQASAFQWVNPKAWSMAGYAITRFATDADGARSLLAVGIVSFAFFAVSFPSVTVWTTLGQQMRRFLTSPARLRTFNIIMALLLVATLVPVVFPNLLGP</sequence>
<dbReference type="Proteomes" id="UP000203464">
    <property type="component" value="Unassembled WGS sequence"/>
</dbReference>
<evidence type="ECO:0000313" key="7">
    <source>
        <dbReference type="EMBL" id="SMX37873.1"/>
    </source>
</evidence>
<keyword evidence="2" id="KW-1003">Cell membrane</keyword>
<dbReference type="GO" id="GO:0033228">
    <property type="term" value="P:cysteine export across plasma membrane"/>
    <property type="evidence" value="ECO:0007669"/>
    <property type="project" value="TreeGrafter"/>
</dbReference>
<reference evidence="8" key="1">
    <citation type="submission" date="2017-05" db="EMBL/GenBank/DDBJ databases">
        <authorList>
            <person name="Rodrigo-Torres L."/>
            <person name="Arahal R. D."/>
            <person name="Lucena T."/>
        </authorList>
    </citation>
    <scope>NUCLEOTIDE SEQUENCE [LARGE SCALE GENOMIC DNA]</scope>
    <source>
        <strain evidence="8">CECT 8868</strain>
    </source>
</reference>
<evidence type="ECO:0000256" key="3">
    <source>
        <dbReference type="ARBA" id="ARBA00022692"/>
    </source>
</evidence>
<comment type="subcellular location">
    <subcellularLocation>
        <location evidence="1">Cell membrane</location>
        <topology evidence="1">Multi-pass membrane protein</topology>
    </subcellularLocation>
</comment>
<proteinExistence type="predicted"/>
<dbReference type="AlphaFoldDB" id="A0A238K521"/>
<dbReference type="OrthoDB" id="9812084at2"/>
<evidence type="ECO:0000313" key="8">
    <source>
        <dbReference type="Proteomes" id="UP000203464"/>
    </source>
</evidence>
<evidence type="ECO:0000256" key="4">
    <source>
        <dbReference type="ARBA" id="ARBA00022989"/>
    </source>
</evidence>
<dbReference type="GO" id="GO:0005886">
    <property type="term" value="C:plasma membrane"/>
    <property type="evidence" value="ECO:0007669"/>
    <property type="project" value="UniProtKB-SubCell"/>
</dbReference>
<feature type="transmembrane region" description="Helical" evidence="6">
    <location>
        <begin position="144"/>
        <end position="165"/>
    </location>
</feature>
<evidence type="ECO:0000256" key="1">
    <source>
        <dbReference type="ARBA" id="ARBA00004651"/>
    </source>
</evidence>
<gene>
    <name evidence="7" type="primary">eamB_2</name>
    <name evidence="7" type="ORF">OCA8868_01595</name>
</gene>
<keyword evidence="3 6" id="KW-0812">Transmembrane</keyword>
<feature type="transmembrane region" description="Helical" evidence="6">
    <location>
        <begin position="185"/>
        <end position="206"/>
    </location>
</feature>